<reference evidence="8 9" key="1">
    <citation type="submission" date="2020-03" db="EMBL/GenBank/DDBJ databases">
        <title>Soil Listeria distribution.</title>
        <authorList>
            <person name="Liao J."/>
            <person name="Wiedmann M."/>
        </authorList>
    </citation>
    <scope>NUCLEOTIDE SEQUENCE [LARGE SCALE GENOMIC DNA]</scope>
    <source>
        <strain evidence="7 9">FSL L7-1515</strain>
        <strain evidence="6 8">FSL L7-1554</strain>
    </source>
</reference>
<dbReference type="GO" id="GO:0005737">
    <property type="term" value="C:cytoplasm"/>
    <property type="evidence" value="ECO:0007669"/>
    <property type="project" value="UniProtKB-SubCell"/>
</dbReference>
<name>A0A7X1C8P9_9LIST</name>
<dbReference type="EMBL" id="JAASTW010000005">
    <property type="protein sequence ID" value="MBC1488492.1"/>
    <property type="molecule type" value="Genomic_DNA"/>
</dbReference>
<accession>A0A7X1C8P9</accession>
<keyword evidence="9" id="KW-1185">Reference proteome</keyword>
<dbReference type="InterPro" id="IPR005234">
    <property type="entry name" value="ScpB_csome_segregation"/>
</dbReference>
<comment type="subcellular location">
    <subcellularLocation>
        <location evidence="5">Cytoplasm</location>
    </subcellularLocation>
    <text evidence="5">Associated with two foci at the outer edges of the nucleoid region in young cells, and at four foci within both cell halves in older cells.</text>
</comment>
<evidence type="ECO:0000313" key="8">
    <source>
        <dbReference type="Proteomes" id="UP000561617"/>
    </source>
</evidence>
<comment type="similarity">
    <text evidence="5">Belongs to the ScpB family.</text>
</comment>
<dbReference type="EMBL" id="JAASUB010000003">
    <property type="protein sequence ID" value="MBC1508923.1"/>
    <property type="molecule type" value="Genomic_DNA"/>
</dbReference>
<evidence type="ECO:0000256" key="5">
    <source>
        <dbReference type="HAMAP-Rule" id="MF_01804"/>
    </source>
</evidence>
<comment type="subunit">
    <text evidence="5">Homodimer. Homodimerization may be required to stabilize the binding of ScpA to the Smc head domains. Component of a cohesin-like complex composed of ScpA, ScpB and the Smc homodimer, in which ScpA and ScpB bind to the head domain of Smc. The presence of the three proteins is required for the association of the complex with DNA.</text>
</comment>
<dbReference type="GO" id="GO:0006260">
    <property type="term" value="P:DNA replication"/>
    <property type="evidence" value="ECO:0007669"/>
    <property type="project" value="UniProtKB-UniRule"/>
</dbReference>
<dbReference type="NCBIfam" id="TIGR00281">
    <property type="entry name" value="SMC-Scp complex subunit ScpB"/>
    <property type="match status" value="1"/>
</dbReference>
<keyword evidence="1 5" id="KW-0963">Cytoplasm</keyword>
<dbReference type="AlphaFoldDB" id="A0A7X1C8P9"/>
<keyword evidence="2 5" id="KW-0132">Cell division</keyword>
<comment type="function">
    <text evidence="5">Participates in chromosomal partition during cell division. May act via the formation of a condensin-like complex containing Smc and ScpA that pull DNA away from mid-cell into both cell halves.</text>
</comment>
<dbReference type="PANTHER" id="PTHR34298:SF2">
    <property type="entry name" value="SEGREGATION AND CONDENSATION PROTEIN B"/>
    <property type="match status" value="1"/>
</dbReference>
<gene>
    <name evidence="5 6" type="primary">scpB</name>
    <name evidence="6" type="ORF">HCJ38_05610</name>
    <name evidence="7" type="ORF">HCJ59_03220</name>
</gene>
<dbReference type="PANTHER" id="PTHR34298">
    <property type="entry name" value="SEGREGATION AND CONDENSATION PROTEIN B"/>
    <property type="match status" value="1"/>
</dbReference>
<protein>
    <recommendedName>
        <fullName evidence="5">Segregation and condensation protein B</fullName>
    </recommendedName>
</protein>
<proteinExistence type="inferred from homology"/>
<dbReference type="HAMAP" id="MF_01804">
    <property type="entry name" value="ScpB"/>
    <property type="match status" value="1"/>
</dbReference>
<dbReference type="GO" id="GO:0051301">
    <property type="term" value="P:cell division"/>
    <property type="evidence" value="ECO:0007669"/>
    <property type="project" value="UniProtKB-KW"/>
</dbReference>
<dbReference type="InterPro" id="IPR036390">
    <property type="entry name" value="WH_DNA-bd_sf"/>
</dbReference>
<evidence type="ECO:0000313" key="9">
    <source>
        <dbReference type="Proteomes" id="UP000587800"/>
    </source>
</evidence>
<dbReference type="GO" id="GO:0051304">
    <property type="term" value="P:chromosome separation"/>
    <property type="evidence" value="ECO:0007669"/>
    <property type="project" value="InterPro"/>
</dbReference>
<evidence type="ECO:0000256" key="2">
    <source>
        <dbReference type="ARBA" id="ARBA00022618"/>
    </source>
</evidence>
<dbReference type="InterPro" id="IPR036388">
    <property type="entry name" value="WH-like_DNA-bd_sf"/>
</dbReference>
<evidence type="ECO:0000256" key="4">
    <source>
        <dbReference type="ARBA" id="ARBA00023306"/>
    </source>
</evidence>
<evidence type="ECO:0000256" key="1">
    <source>
        <dbReference type="ARBA" id="ARBA00022490"/>
    </source>
</evidence>
<dbReference type="RefSeq" id="WP_185345325.1">
    <property type="nucleotide sequence ID" value="NZ_JAASTU010000003.1"/>
</dbReference>
<sequence>MTREEQIGILESLLFAAGDAGLSTEQLTGVMEITHIEALNLLELLSERYNENADRGLILLELAGTFQLATKKGHAEYLRKLVEVPSNTVLSQASLETLAIIAYRQPVTRMEVDEVRGVQTDGPIRTLVAKGLVTDKGRVDGAGRAKLYITTSEFLDAFGLNSLDDLPKLADSETEEPDQNEMDLFFDRFNQNKEQEGK</sequence>
<evidence type="ECO:0000313" key="7">
    <source>
        <dbReference type="EMBL" id="MBC1508923.1"/>
    </source>
</evidence>
<dbReference type="Proteomes" id="UP000561617">
    <property type="component" value="Unassembled WGS sequence"/>
</dbReference>
<keyword evidence="4 5" id="KW-0131">Cell cycle</keyword>
<evidence type="ECO:0000256" key="3">
    <source>
        <dbReference type="ARBA" id="ARBA00022829"/>
    </source>
</evidence>
<keyword evidence="3 5" id="KW-0159">Chromosome partition</keyword>
<dbReference type="Proteomes" id="UP000587800">
    <property type="component" value="Unassembled WGS sequence"/>
</dbReference>
<organism evidence="6 8">
    <name type="scientific">Listeria immobilis</name>
    <dbReference type="NCBI Taxonomy" id="2713502"/>
    <lineage>
        <taxon>Bacteria</taxon>
        <taxon>Bacillati</taxon>
        <taxon>Bacillota</taxon>
        <taxon>Bacilli</taxon>
        <taxon>Bacillales</taxon>
        <taxon>Listeriaceae</taxon>
        <taxon>Listeria</taxon>
    </lineage>
</organism>
<dbReference type="PIRSF" id="PIRSF019345">
    <property type="entry name" value="ScpB"/>
    <property type="match status" value="1"/>
</dbReference>
<evidence type="ECO:0000313" key="6">
    <source>
        <dbReference type="EMBL" id="MBC1488492.1"/>
    </source>
</evidence>
<comment type="caution">
    <text evidence="6">The sequence shown here is derived from an EMBL/GenBank/DDBJ whole genome shotgun (WGS) entry which is preliminary data.</text>
</comment>
<dbReference type="Pfam" id="PF04079">
    <property type="entry name" value="SMC_ScpB"/>
    <property type="match status" value="1"/>
</dbReference>
<dbReference type="SUPFAM" id="SSF46785">
    <property type="entry name" value="Winged helix' DNA-binding domain"/>
    <property type="match status" value="2"/>
</dbReference>
<dbReference type="Gene3D" id="1.10.10.10">
    <property type="entry name" value="Winged helix-like DNA-binding domain superfamily/Winged helix DNA-binding domain"/>
    <property type="match status" value="2"/>
</dbReference>